<dbReference type="EMBL" id="JADCNM010000009">
    <property type="protein sequence ID" value="KAG0468975.1"/>
    <property type="molecule type" value="Genomic_DNA"/>
</dbReference>
<dbReference type="InterPro" id="IPR057207">
    <property type="entry name" value="FBXL15_LRR"/>
</dbReference>
<dbReference type="SMART" id="SM00367">
    <property type="entry name" value="LRR_CC"/>
    <property type="match status" value="8"/>
</dbReference>
<accession>A0A835QE52</accession>
<reference evidence="2 3" key="1">
    <citation type="journal article" date="2020" name="Nat. Food">
        <title>A phased Vanilla planifolia genome enables genetic improvement of flavour and production.</title>
        <authorList>
            <person name="Hasing T."/>
            <person name="Tang H."/>
            <person name="Brym M."/>
            <person name="Khazi F."/>
            <person name="Huang T."/>
            <person name="Chambers A.H."/>
        </authorList>
    </citation>
    <scope>NUCLEOTIDE SEQUENCE [LARGE SCALE GENOMIC DNA]</scope>
    <source>
        <tissue evidence="2">Leaf</tissue>
    </source>
</reference>
<proteinExistence type="predicted"/>
<dbReference type="Pfam" id="PF25372">
    <property type="entry name" value="DUF7885"/>
    <property type="match status" value="1"/>
</dbReference>
<dbReference type="InterPro" id="IPR006553">
    <property type="entry name" value="Leu-rich_rpt_Cys-con_subtyp"/>
</dbReference>
<name>A0A835QE52_VANPL</name>
<gene>
    <name evidence="2" type="ORF">HPP92_018303</name>
</gene>
<evidence type="ECO:0000313" key="2">
    <source>
        <dbReference type="EMBL" id="KAG0468975.1"/>
    </source>
</evidence>
<feature type="domain" description="F-box" evidence="1">
    <location>
        <begin position="12"/>
        <end position="61"/>
    </location>
</feature>
<evidence type="ECO:0000313" key="3">
    <source>
        <dbReference type="Proteomes" id="UP000639772"/>
    </source>
</evidence>
<evidence type="ECO:0000259" key="1">
    <source>
        <dbReference type="PROSITE" id="PS50181"/>
    </source>
</evidence>
<dbReference type="InterPro" id="IPR032675">
    <property type="entry name" value="LRR_dom_sf"/>
</dbReference>
<dbReference type="PROSITE" id="PS50181">
    <property type="entry name" value="FBOX"/>
    <property type="match status" value="1"/>
</dbReference>
<dbReference type="Proteomes" id="UP000639772">
    <property type="component" value="Chromosome 9"/>
</dbReference>
<sequence>MKKMARIGHENNKVLEWLPQALLLDILSRLDIESLCSLAPVCRALNCLVSQVLSSVSILDLSGFGPTVKILDRILKHAYGLRSLTLDCSQLEDSAISVFAKENLEELVLTKCYFSTDIFLTIGLNCKHLRSLALELIHGDEPHFSYCCNKKIDKMFNGCLFLESLSIKFHDSYPLQDDFNSLHLRLPKRLKSLLVQSISNLQAEALFTSTEPSLDINLPQGSVVLNPLLGHITPILQSLTLVLDIITDELVLTLCNSLHHLAVLCLEDNPQGIPLLQNDLSDTALQSLSLCKSLIRLSLSRSQPNSFKRITDVGVLVLAEGCNGLESIRFGGFSKVTDAGYISILQCCQKLKKFEVVNGHFLSDLAFHDLESVAGTLVELVLISCSLLTGETVDSLASCEHLKSLHLGGCRSVGDHGLHSIAKLRELSSLDLSGADVTDSGLSALGLGCSPIVTLCLRGCKRVSDRGFRKLLVEDNLISKTLSTLELGSMAGVSDETIFRIVKTCRKISHLCIRHCFFVTDASVKALGLMQDIGGERRSIKRLDLYNCVGLSVDSVSMLSRPYFRGLRWLGIGNTKLHAKERARVEELCRERPGLSVCVYGCQMGCRDAWFVH</sequence>
<dbReference type="Gene3D" id="1.20.1280.50">
    <property type="match status" value="1"/>
</dbReference>
<dbReference type="Gene3D" id="3.80.10.10">
    <property type="entry name" value="Ribonuclease Inhibitor"/>
    <property type="match status" value="2"/>
</dbReference>
<dbReference type="InterPro" id="IPR001810">
    <property type="entry name" value="F-box_dom"/>
</dbReference>
<dbReference type="CDD" id="cd09917">
    <property type="entry name" value="F-box_SF"/>
    <property type="match status" value="1"/>
</dbReference>
<dbReference type="SUPFAM" id="SSF52047">
    <property type="entry name" value="RNI-like"/>
    <property type="match status" value="2"/>
</dbReference>
<comment type="caution">
    <text evidence="2">The sequence shown here is derived from an EMBL/GenBank/DDBJ whole genome shotgun (WGS) entry which is preliminary data.</text>
</comment>
<dbReference type="GO" id="GO:0031146">
    <property type="term" value="P:SCF-dependent proteasomal ubiquitin-dependent protein catabolic process"/>
    <property type="evidence" value="ECO:0007669"/>
    <property type="project" value="TreeGrafter"/>
</dbReference>
<organism evidence="2 3">
    <name type="scientific">Vanilla planifolia</name>
    <name type="common">Vanilla</name>
    <dbReference type="NCBI Taxonomy" id="51239"/>
    <lineage>
        <taxon>Eukaryota</taxon>
        <taxon>Viridiplantae</taxon>
        <taxon>Streptophyta</taxon>
        <taxon>Embryophyta</taxon>
        <taxon>Tracheophyta</taxon>
        <taxon>Spermatophyta</taxon>
        <taxon>Magnoliopsida</taxon>
        <taxon>Liliopsida</taxon>
        <taxon>Asparagales</taxon>
        <taxon>Orchidaceae</taxon>
        <taxon>Vanilloideae</taxon>
        <taxon>Vanilleae</taxon>
        <taxon>Vanilla</taxon>
    </lineage>
</organism>
<dbReference type="PANTHER" id="PTHR13318">
    <property type="entry name" value="PARTNER OF PAIRED, ISOFORM B-RELATED"/>
    <property type="match status" value="1"/>
</dbReference>
<dbReference type="GO" id="GO:0019005">
    <property type="term" value="C:SCF ubiquitin ligase complex"/>
    <property type="evidence" value="ECO:0007669"/>
    <property type="project" value="TreeGrafter"/>
</dbReference>
<dbReference type="OrthoDB" id="2585512at2759"/>
<dbReference type="Pfam" id="PF12937">
    <property type="entry name" value="F-box-like"/>
    <property type="match status" value="1"/>
</dbReference>
<dbReference type="AlphaFoldDB" id="A0A835QE52"/>
<dbReference type="PANTHER" id="PTHR13318:SF176">
    <property type="entry name" value="F-BOX PROTEIN AT-B"/>
    <property type="match status" value="1"/>
</dbReference>
<protein>
    <recommendedName>
        <fullName evidence="1">F-box domain-containing protein</fullName>
    </recommendedName>
</protein>